<feature type="domain" description="EF-hand" evidence="3">
    <location>
        <begin position="529"/>
        <end position="553"/>
    </location>
</feature>
<dbReference type="SUPFAM" id="SSF47473">
    <property type="entry name" value="EF-hand"/>
    <property type="match status" value="1"/>
</dbReference>
<dbReference type="PROSITE" id="PS50222">
    <property type="entry name" value="EF_HAND_2"/>
    <property type="match status" value="1"/>
</dbReference>
<keyword evidence="1" id="KW-0106">Calcium</keyword>
<evidence type="ECO:0000259" key="3">
    <source>
        <dbReference type="PROSITE" id="PS50222"/>
    </source>
</evidence>
<comment type="caution">
    <text evidence="4">The sequence shown here is derived from an EMBL/GenBank/DDBJ whole genome shotgun (WGS) entry which is preliminary data.</text>
</comment>
<evidence type="ECO:0000313" key="4">
    <source>
        <dbReference type="EMBL" id="CAF1080387.1"/>
    </source>
</evidence>
<proteinExistence type="predicted"/>
<feature type="region of interest" description="Disordered" evidence="2">
    <location>
        <begin position="1"/>
        <end position="22"/>
    </location>
</feature>
<evidence type="ECO:0000256" key="2">
    <source>
        <dbReference type="SAM" id="MobiDB-lite"/>
    </source>
</evidence>
<reference evidence="4" key="1">
    <citation type="submission" date="2021-02" db="EMBL/GenBank/DDBJ databases">
        <authorList>
            <person name="Nowell W R."/>
        </authorList>
    </citation>
    <scope>NUCLEOTIDE SEQUENCE</scope>
</reference>
<dbReference type="InterPro" id="IPR002048">
    <property type="entry name" value="EF_hand_dom"/>
</dbReference>
<dbReference type="InterPro" id="IPR011992">
    <property type="entry name" value="EF-hand-dom_pair"/>
</dbReference>
<protein>
    <recommendedName>
        <fullName evidence="3">EF-hand domain-containing protein</fullName>
    </recommendedName>
</protein>
<dbReference type="AlphaFoldDB" id="A0A814MKV9"/>
<dbReference type="Proteomes" id="UP000663852">
    <property type="component" value="Unassembled WGS sequence"/>
</dbReference>
<evidence type="ECO:0000256" key="1">
    <source>
        <dbReference type="ARBA" id="ARBA00022837"/>
    </source>
</evidence>
<dbReference type="GO" id="GO:0005509">
    <property type="term" value="F:calcium ion binding"/>
    <property type="evidence" value="ECO:0007669"/>
    <property type="project" value="InterPro"/>
</dbReference>
<gene>
    <name evidence="4" type="ORF">EDS130_LOCUS18931</name>
</gene>
<dbReference type="InterPro" id="IPR018247">
    <property type="entry name" value="EF_Hand_1_Ca_BS"/>
</dbReference>
<dbReference type="OrthoDB" id="10070716at2759"/>
<dbReference type="CDD" id="cd00051">
    <property type="entry name" value="EFh"/>
    <property type="match status" value="1"/>
</dbReference>
<feature type="compositionally biased region" description="Polar residues" evidence="2">
    <location>
        <begin position="1"/>
        <end position="21"/>
    </location>
</feature>
<dbReference type="Pfam" id="PF13202">
    <property type="entry name" value="EF-hand_5"/>
    <property type="match status" value="1"/>
</dbReference>
<dbReference type="PROSITE" id="PS00018">
    <property type="entry name" value="EF_HAND_1"/>
    <property type="match status" value="2"/>
</dbReference>
<name>A0A814MKV9_ADIRI</name>
<dbReference type="EMBL" id="CAJNOJ010000089">
    <property type="protein sequence ID" value="CAF1080387.1"/>
    <property type="molecule type" value="Genomic_DNA"/>
</dbReference>
<feature type="region of interest" description="Disordered" evidence="2">
    <location>
        <begin position="195"/>
        <end position="215"/>
    </location>
</feature>
<accession>A0A814MKV9</accession>
<evidence type="ECO:0000313" key="5">
    <source>
        <dbReference type="Proteomes" id="UP000663852"/>
    </source>
</evidence>
<dbReference type="Gene3D" id="1.10.238.10">
    <property type="entry name" value="EF-hand"/>
    <property type="match status" value="1"/>
</dbReference>
<sequence>MPESVHSNSSLEEGDPNQNRSINKHEFRELVSNIEGTSSTTYETSASRLHDHEISAAQLGRNNYQTLSSEIYLDGSISGRRLQQNAYSTRESVAVVNGFTNETVIETHSVEETNRFLERTANICRDPDPIVIRKTVADRPVTYQQRVLVRYLQPPPAPAPGPLIIKEVREPQAAPLPPLVIRQYAEPAVTPPPLVLRERPPLPPSPIPSETVIRRIPGLPPPPRSIIVERFPAPPEKPRDIIIERWLPYGPAPERRTIVEEAQGASSVSCSECRNQIVIYERVEPRVVRRLEKEDVVRENPADYVARYGNTLLDSTTLVETARNAGIHEDLSLPALSYSSVRASTIDYGVSGTQYVSSRTIRRRGLFDFSQYGLLPSDYVPGMIIHRKFVRPTNFSFPSSTLWSRRVAKYREQVVDGRTTSVTLELLEDGATIYTRTITKQEYRRKDVTSSAPKLAWDDFLLVLQVFMLGNSQERESDIARAFDILDQGRRGLYNRTITLSDGQISPDELRAFLSILTDEYRVDLCVFLADTDGSGQISLSEFTRLIKSGLARDIICESV</sequence>
<organism evidence="4 5">
    <name type="scientific">Adineta ricciae</name>
    <name type="common">Rotifer</name>
    <dbReference type="NCBI Taxonomy" id="249248"/>
    <lineage>
        <taxon>Eukaryota</taxon>
        <taxon>Metazoa</taxon>
        <taxon>Spiralia</taxon>
        <taxon>Gnathifera</taxon>
        <taxon>Rotifera</taxon>
        <taxon>Eurotatoria</taxon>
        <taxon>Bdelloidea</taxon>
        <taxon>Adinetida</taxon>
        <taxon>Adinetidae</taxon>
        <taxon>Adineta</taxon>
    </lineage>
</organism>